<keyword evidence="11" id="KW-1185">Reference proteome</keyword>
<dbReference type="OrthoDB" id="3804058at2"/>
<organism evidence="10 11">
    <name type="scientific">Streptomyces corynorhini</name>
    <dbReference type="NCBI Taxonomy" id="2282652"/>
    <lineage>
        <taxon>Bacteria</taxon>
        <taxon>Bacillati</taxon>
        <taxon>Actinomycetota</taxon>
        <taxon>Actinomycetes</taxon>
        <taxon>Kitasatosporales</taxon>
        <taxon>Streptomycetaceae</taxon>
        <taxon>Streptomyces</taxon>
    </lineage>
</organism>
<evidence type="ECO:0000256" key="8">
    <source>
        <dbReference type="RuleBase" id="RU000461"/>
    </source>
</evidence>
<dbReference type="SUPFAM" id="SSF48264">
    <property type="entry name" value="Cytochrome P450"/>
    <property type="match status" value="1"/>
</dbReference>
<dbReference type="PANTHER" id="PTHR46696:SF5">
    <property type="entry name" value="CYTOCHROME P450 BJ-1"/>
    <property type="match status" value="1"/>
</dbReference>
<feature type="compositionally biased region" description="Polar residues" evidence="9">
    <location>
        <begin position="75"/>
        <end position="87"/>
    </location>
</feature>
<dbReference type="PRINTS" id="PR00385">
    <property type="entry name" value="P450"/>
</dbReference>
<sequence>MTAPAPTSAPRLPFDRPNPLDLAPLLGRLREQGPIALVTTPAGDPAWLVTAYDEAREVLGDRRFGKAHPAPETASKISSAAIQSGPTGSFEDEEREHARMRKVLTPAFSAPRMRRLSGRIEELTERCLDEMEHARARDPHTAVNLHDLLSFPLPVQVICELLGVPASDRDLLRDWSERIGVLDGGGDAQRAMADFQTYMGRLAATKRDRPGQDVVTDILAVQAEDPSFTEDDMTRLAAGLLFAGHETTSARIDMGTLFLLSDPARRDRFAADPEGLVQSTVEEILRITAPGGLGLMRYAREDARVGAVTVARGDAVLVAINAANRDGEAFADPDAFAPERTPNAHLAFGHGGHYCIGNALARTEMRIAFTALFRRFPGLRLEVDPRTLREHSERLTGGVSTVPVLW</sequence>
<protein>
    <submittedName>
        <fullName evidence="10">Cytochrome P450</fullName>
    </submittedName>
</protein>
<dbReference type="InterPro" id="IPR036396">
    <property type="entry name" value="Cyt_P450_sf"/>
</dbReference>
<proteinExistence type="inferred from homology"/>
<keyword evidence="6 8" id="KW-0408">Iron</keyword>
<dbReference type="PROSITE" id="PS00086">
    <property type="entry name" value="CYTOCHROME_P450"/>
    <property type="match status" value="1"/>
</dbReference>
<dbReference type="Gene3D" id="1.10.630.10">
    <property type="entry name" value="Cytochrome P450"/>
    <property type="match status" value="1"/>
</dbReference>
<dbReference type="Proteomes" id="UP000253741">
    <property type="component" value="Unassembled WGS sequence"/>
</dbReference>
<keyword evidence="4 8" id="KW-0479">Metal-binding</keyword>
<evidence type="ECO:0000256" key="2">
    <source>
        <dbReference type="ARBA" id="ARBA00010617"/>
    </source>
</evidence>
<dbReference type="GO" id="GO:0005506">
    <property type="term" value="F:iron ion binding"/>
    <property type="evidence" value="ECO:0007669"/>
    <property type="project" value="InterPro"/>
</dbReference>
<reference evidence="10 11" key="1">
    <citation type="submission" date="2018-07" db="EMBL/GenBank/DDBJ databases">
        <title>Streptomyces species from bats.</title>
        <authorList>
            <person name="Dunlap C."/>
        </authorList>
    </citation>
    <scope>NUCLEOTIDE SEQUENCE [LARGE SCALE GENOMIC DNA]</scope>
    <source>
        <strain evidence="10 11">AC230</strain>
    </source>
</reference>
<comment type="cofactor">
    <cofactor evidence="1">
        <name>heme</name>
        <dbReference type="ChEBI" id="CHEBI:30413"/>
    </cofactor>
</comment>
<evidence type="ECO:0000256" key="4">
    <source>
        <dbReference type="ARBA" id="ARBA00022723"/>
    </source>
</evidence>
<evidence type="ECO:0000313" key="11">
    <source>
        <dbReference type="Proteomes" id="UP000253741"/>
    </source>
</evidence>
<comment type="similarity">
    <text evidence="2 8">Belongs to the cytochrome P450 family.</text>
</comment>
<dbReference type="GO" id="GO:0020037">
    <property type="term" value="F:heme binding"/>
    <property type="evidence" value="ECO:0007669"/>
    <property type="project" value="InterPro"/>
</dbReference>
<dbReference type="PANTHER" id="PTHR46696">
    <property type="entry name" value="P450, PUTATIVE (EUROFUNG)-RELATED"/>
    <property type="match status" value="1"/>
</dbReference>
<evidence type="ECO:0000313" key="10">
    <source>
        <dbReference type="EMBL" id="RDG38000.1"/>
    </source>
</evidence>
<dbReference type="AlphaFoldDB" id="A0A370B869"/>
<gene>
    <name evidence="10" type="ORF">DVH02_11820</name>
</gene>
<evidence type="ECO:0000256" key="1">
    <source>
        <dbReference type="ARBA" id="ARBA00001971"/>
    </source>
</evidence>
<evidence type="ECO:0000256" key="7">
    <source>
        <dbReference type="ARBA" id="ARBA00023033"/>
    </source>
</evidence>
<dbReference type="InterPro" id="IPR017972">
    <property type="entry name" value="Cyt_P450_CS"/>
</dbReference>
<comment type="caution">
    <text evidence="10">The sequence shown here is derived from an EMBL/GenBank/DDBJ whole genome shotgun (WGS) entry which is preliminary data.</text>
</comment>
<dbReference type="RefSeq" id="WP_114623740.1">
    <property type="nucleotide sequence ID" value="NZ_QQNA01000080.1"/>
</dbReference>
<accession>A0A370B869</accession>
<keyword evidence="3 8" id="KW-0349">Heme</keyword>
<dbReference type="EMBL" id="QQNA01000080">
    <property type="protein sequence ID" value="RDG38000.1"/>
    <property type="molecule type" value="Genomic_DNA"/>
</dbReference>
<dbReference type="InterPro" id="IPR002397">
    <property type="entry name" value="Cyt_P450_B"/>
</dbReference>
<evidence type="ECO:0000256" key="9">
    <source>
        <dbReference type="SAM" id="MobiDB-lite"/>
    </source>
</evidence>
<evidence type="ECO:0000256" key="5">
    <source>
        <dbReference type="ARBA" id="ARBA00023002"/>
    </source>
</evidence>
<dbReference type="FunFam" id="1.10.630.10:FF:000018">
    <property type="entry name" value="Cytochrome P450 monooxygenase"/>
    <property type="match status" value="1"/>
</dbReference>
<keyword evidence="7 8" id="KW-0503">Monooxygenase</keyword>
<name>A0A370B869_9ACTN</name>
<keyword evidence="5 8" id="KW-0560">Oxidoreductase</keyword>
<dbReference type="CDD" id="cd11031">
    <property type="entry name" value="Cyp158A-like"/>
    <property type="match status" value="1"/>
</dbReference>
<dbReference type="GO" id="GO:0004497">
    <property type="term" value="F:monooxygenase activity"/>
    <property type="evidence" value="ECO:0007669"/>
    <property type="project" value="UniProtKB-KW"/>
</dbReference>
<evidence type="ECO:0000256" key="3">
    <source>
        <dbReference type="ARBA" id="ARBA00022617"/>
    </source>
</evidence>
<dbReference type="PRINTS" id="PR00359">
    <property type="entry name" value="BP450"/>
</dbReference>
<feature type="region of interest" description="Disordered" evidence="9">
    <location>
        <begin position="66"/>
        <end position="97"/>
    </location>
</feature>
<evidence type="ECO:0000256" key="6">
    <source>
        <dbReference type="ARBA" id="ARBA00023004"/>
    </source>
</evidence>
<dbReference type="GO" id="GO:0016705">
    <property type="term" value="F:oxidoreductase activity, acting on paired donors, with incorporation or reduction of molecular oxygen"/>
    <property type="evidence" value="ECO:0007669"/>
    <property type="project" value="InterPro"/>
</dbReference>
<dbReference type="InterPro" id="IPR001128">
    <property type="entry name" value="Cyt_P450"/>
</dbReference>
<dbReference type="Pfam" id="PF00067">
    <property type="entry name" value="p450"/>
    <property type="match status" value="1"/>
</dbReference>